<dbReference type="InterPro" id="IPR007758">
    <property type="entry name" value="Nucleoporin_NSP1_C"/>
</dbReference>
<organism evidence="12 13">
    <name type="scientific">Conidiobolus coronatus (strain ATCC 28846 / CBS 209.66 / NRRL 28638)</name>
    <name type="common">Delacroixia coronata</name>
    <dbReference type="NCBI Taxonomy" id="796925"/>
    <lineage>
        <taxon>Eukaryota</taxon>
        <taxon>Fungi</taxon>
        <taxon>Fungi incertae sedis</taxon>
        <taxon>Zoopagomycota</taxon>
        <taxon>Entomophthoromycotina</taxon>
        <taxon>Entomophthoromycetes</taxon>
        <taxon>Entomophthorales</taxon>
        <taxon>Ancylistaceae</taxon>
        <taxon>Conidiobolus</taxon>
    </lineage>
</organism>
<dbReference type="Pfam" id="PF05064">
    <property type="entry name" value="Nsp1_C"/>
    <property type="match status" value="1"/>
</dbReference>
<dbReference type="EMBL" id="KQ964497">
    <property type="protein sequence ID" value="KXN70611.1"/>
    <property type="molecule type" value="Genomic_DNA"/>
</dbReference>
<evidence type="ECO:0000256" key="10">
    <source>
        <dbReference type="SAM" id="MobiDB-lite"/>
    </source>
</evidence>
<evidence type="ECO:0000256" key="6">
    <source>
        <dbReference type="ARBA" id="ARBA00023010"/>
    </source>
</evidence>
<dbReference type="GO" id="GO:0006606">
    <property type="term" value="P:protein import into nucleus"/>
    <property type="evidence" value="ECO:0007669"/>
    <property type="project" value="TreeGrafter"/>
</dbReference>
<feature type="region of interest" description="Disordered" evidence="10">
    <location>
        <begin position="1"/>
        <end position="32"/>
    </location>
</feature>
<evidence type="ECO:0000256" key="5">
    <source>
        <dbReference type="ARBA" id="ARBA00022927"/>
    </source>
</evidence>
<dbReference type="GO" id="GO:0044613">
    <property type="term" value="C:nuclear pore central transport channel"/>
    <property type="evidence" value="ECO:0007669"/>
    <property type="project" value="TreeGrafter"/>
</dbReference>
<dbReference type="GO" id="GO:0006405">
    <property type="term" value="P:RNA export from nucleus"/>
    <property type="evidence" value="ECO:0007669"/>
    <property type="project" value="TreeGrafter"/>
</dbReference>
<dbReference type="STRING" id="796925.A0A137P6R2"/>
<evidence type="ECO:0000259" key="11">
    <source>
        <dbReference type="Pfam" id="PF05064"/>
    </source>
</evidence>
<sequence>MFGANNNQNNSPFSFGSSSTTNNANAGAQSTGFGQTGASGLFGQSSNTAGNTSTGFGSVGFGQANNAAANPTAGASTGSSLFGQSTNTAAPAGAANTGFGGASTATNAAPSAGGFNFGSTSTPAASSASGFSFGGAAKPALTISQPAASGSLFGGATTSTSGSLFGGATATPAASSGSGFSFGNTAAATSTPAPAASGFSFGNAAASAAPSSGAPGFSFNLGSSSQAKTGSVLGSAPAFGSALAGATGLSNPPAVLTTTPLSSAPSVPSISSAVQSTIPSLLHKKDMQDILSEWTNEVKNLTDEFLTQAKEVSKWDQVVRDNTKTINQLITASKECSTYQSNIDSNIEYVLAQQEELNKILDEYETKIDDKIQAHNLKQQQEGASHTSADTYRENTMKTANSLAQDLQNVEKQLEDILKETKTYSDQESSQLPDSVNQILGILNAHLLALEQLNSSSSELDSKIYDLVKNNSQSQSFIHNHTGSAVNNNSASGIFPGASLSSNPHPRSTIQRNFYQAQESLNSQNSFFGGNN</sequence>
<dbReference type="Proteomes" id="UP000070444">
    <property type="component" value="Unassembled WGS sequence"/>
</dbReference>
<dbReference type="OMA" id="DIFRAPY"/>
<name>A0A137P6R2_CONC2</name>
<evidence type="ECO:0000256" key="3">
    <source>
        <dbReference type="ARBA" id="ARBA00022448"/>
    </source>
</evidence>
<evidence type="ECO:0000256" key="8">
    <source>
        <dbReference type="ARBA" id="ARBA00023242"/>
    </source>
</evidence>
<keyword evidence="8" id="KW-0539">Nucleus</keyword>
<keyword evidence="4" id="KW-0509">mRNA transport</keyword>
<reference evidence="12 13" key="1">
    <citation type="journal article" date="2015" name="Genome Biol. Evol.">
        <title>Phylogenomic analyses indicate that early fungi evolved digesting cell walls of algal ancestors of land plants.</title>
        <authorList>
            <person name="Chang Y."/>
            <person name="Wang S."/>
            <person name="Sekimoto S."/>
            <person name="Aerts A.L."/>
            <person name="Choi C."/>
            <person name="Clum A."/>
            <person name="LaButti K.M."/>
            <person name="Lindquist E.A."/>
            <person name="Yee Ngan C."/>
            <person name="Ohm R.A."/>
            <person name="Salamov A.A."/>
            <person name="Grigoriev I.V."/>
            <person name="Spatafora J.W."/>
            <person name="Berbee M.L."/>
        </authorList>
    </citation>
    <scope>NUCLEOTIDE SEQUENCE [LARGE SCALE GENOMIC DNA]</scope>
    <source>
        <strain evidence="12 13">NRRL 28638</strain>
    </source>
</reference>
<proteinExistence type="inferred from homology"/>
<dbReference type="InterPro" id="IPR026010">
    <property type="entry name" value="NSP1/NUP62"/>
</dbReference>
<evidence type="ECO:0000313" key="12">
    <source>
        <dbReference type="EMBL" id="KXN70611.1"/>
    </source>
</evidence>
<dbReference type="PANTHER" id="PTHR12084:SF0">
    <property type="entry name" value="NUCLEAR PORE GLYCOPROTEIN P62"/>
    <property type="match status" value="1"/>
</dbReference>
<dbReference type="OrthoDB" id="344345at2759"/>
<dbReference type="PANTHER" id="PTHR12084">
    <property type="entry name" value="NUCLEAR PORE GLYCOPROTEIN P62-RELATED"/>
    <property type="match status" value="1"/>
</dbReference>
<dbReference type="GO" id="GO:0017056">
    <property type="term" value="F:structural constituent of nuclear pore"/>
    <property type="evidence" value="ECO:0007669"/>
    <property type="project" value="InterPro"/>
</dbReference>
<accession>A0A137P6R2</accession>
<keyword evidence="5" id="KW-0653">Protein transport</keyword>
<comment type="similarity">
    <text evidence="2">Belongs to the nucleoporin NSP1/NUP62 family.</text>
</comment>
<keyword evidence="7" id="KW-0906">Nuclear pore complex</keyword>
<keyword evidence="13" id="KW-1185">Reference proteome</keyword>
<evidence type="ECO:0000256" key="9">
    <source>
        <dbReference type="SAM" id="Coils"/>
    </source>
</evidence>
<dbReference type="Gene3D" id="1.20.5.170">
    <property type="match status" value="1"/>
</dbReference>
<evidence type="ECO:0000256" key="4">
    <source>
        <dbReference type="ARBA" id="ARBA00022816"/>
    </source>
</evidence>
<evidence type="ECO:0000256" key="2">
    <source>
        <dbReference type="ARBA" id="ARBA00005911"/>
    </source>
</evidence>
<feature type="coiled-coil region" evidence="9">
    <location>
        <begin position="354"/>
        <end position="427"/>
    </location>
</feature>
<comment type="subcellular location">
    <subcellularLocation>
        <location evidence="1">Nucleus</location>
        <location evidence="1">Nuclear pore complex</location>
    </subcellularLocation>
</comment>
<dbReference type="AlphaFoldDB" id="A0A137P6R2"/>
<dbReference type="GO" id="GO:0005543">
    <property type="term" value="F:phospholipid binding"/>
    <property type="evidence" value="ECO:0007669"/>
    <property type="project" value="TreeGrafter"/>
</dbReference>
<dbReference type="GO" id="GO:0051028">
    <property type="term" value="P:mRNA transport"/>
    <property type="evidence" value="ECO:0007669"/>
    <property type="project" value="UniProtKB-KW"/>
</dbReference>
<keyword evidence="6" id="KW-0811">Translocation</keyword>
<feature type="domain" description="Nucleoporin NSP1-like C-terminal" evidence="11">
    <location>
        <begin position="277"/>
        <end position="381"/>
    </location>
</feature>
<keyword evidence="9" id="KW-0175">Coiled coil</keyword>
<keyword evidence="3" id="KW-0813">Transport</keyword>
<evidence type="ECO:0000313" key="13">
    <source>
        <dbReference type="Proteomes" id="UP000070444"/>
    </source>
</evidence>
<gene>
    <name evidence="12" type="ORF">CONCODRAFT_78739</name>
</gene>
<evidence type="ECO:0000256" key="1">
    <source>
        <dbReference type="ARBA" id="ARBA00004567"/>
    </source>
</evidence>
<evidence type="ECO:0000256" key="7">
    <source>
        <dbReference type="ARBA" id="ARBA00023132"/>
    </source>
</evidence>
<protein>
    <recommendedName>
        <fullName evidence="11">Nucleoporin NSP1-like C-terminal domain-containing protein</fullName>
    </recommendedName>
</protein>